<keyword evidence="4" id="KW-1185">Reference proteome</keyword>
<gene>
    <name evidence="3" type="ORF">GCM10023196_013090</name>
</gene>
<accession>A0ABP8U4K5</accession>
<dbReference type="InterPro" id="IPR023286">
    <property type="entry name" value="ABATE_dom_sf"/>
</dbReference>
<dbReference type="InterPro" id="IPR021005">
    <property type="entry name" value="Znf_CGNR"/>
</dbReference>
<feature type="region of interest" description="Disordered" evidence="1">
    <location>
        <begin position="190"/>
        <end position="209"/>
    </location>
</feature>
<dbReference type="PANTHER" id="PTHR35525:SF3">
    <property type="entry name" value="BLL6575 PROTEIN"/>
    <property type="match status" value="1"/>
</dbReference>
<proteinExistence type="predicted"/>
<feature type="domain" description="Zinc finger CGNR" evidence="2">
    <location>
        <begin position="153"/>
        <end position="196"/>
    </location>
</feature>
<feature type="compositionally biased region" description="Basic and acidic residues" evidence="1">
    <location>
        <begin position="196"/>
        <end position="209"/>
    </location>
</feature>
<name>A0ABP8U4K5_9ACTN</name>
<dbReference type="SUPFAM" id="SSF160904">
    <property type="entry name" value="Jann2411-like"/>
    <property type="match status" value="1"/>
</dbReference>
<evidence type="ECO:0000256" key="1">
    <source>
        <dbReference type="SAM" id="MobiDB-lite"/>
    </source>
</evidence>
<evidence type="ECO:0000313" key="3">
    <source>
        <dbReference type="EMBL" id="GAA4622138.1"/>
    </source>
</evidence>
<evidence type="ECO:0000259" key="2">
    <source>
        <dbReference type="Pfam" id="PF11706"/>
    </source>
</evidence>
<dbReference type="PANTHER" id="PTHR35525">
    <property type="entry name" value="BLL6575 PROTEIN"/>
    <property type="match status" value="1"/>
</dbReference>
<dbReference type="EMBL" id="BAABHK010000002">
    <property type="protein sequence ID" value="GAA4622138.1"/>
    <property type="molecule type" value="Genomic_DNA"/>
</dbReference>
<evidence type="ECO:0000313" key="4">
    <source>
        <dbReference type="Proteomes" id="UP001501442"/>
    </source>
</evidence>
<protein>
    <submittedName>
        <fullName evidence="3">CGNR zinc finger domain-containing protein</fullName>
    </submittedName>
</protein>
<dbReference type="Gene3D" id="1.10.3300.10">
    <property type="entry name" value="Jann2411-like domain"/>
    <property type="match status" value="1"/>
</dbReference>
<organism evidence="3 4">
    <name type="scientific">Actinoallomurus vinaceus</name>
    <dbReference type="NCBI Taxonomy" id="1080074"/>
    <lineage>
        <taxon>Bacteria</taxon>
        <taxon>Bacillati</taxon>
        <taxon>Actinomycetota</taxon>
        <taxon>Actinomycetes</taxon>
        <taxon>Streptosporangiales</taxon>
        <taxon>Thermomonosporaceae</taxon>
        <taxon>Actinoallomurus</taxon>
    </lineage>
</organism>
<dbReference type="Pfam" id="PF07336">
    <property type="entry name" value="ABATE"/>
    <property type="match status" value="1"/>
</dbReference>
<dbReference type="RefSeq" id="WP_345429733.1">
    <property type="nucleotide sequence ID" value="NZ_BAABHK010000002.1"/>
</dbReference>
<reference evidence="4" key="1">
    <citation type="journal article" date="2019" name="Int. J. Syst. Evol. Microbiol.">
        <title>The Global Catalogue of Microorganisms (GCM) 10K type strain sequencing project: providing services to taxonomists for standard genome sequencing and annotation.</title>
        <authorList>
            <consortium name="The Broad Institute Genomics Platform"/>
            <consortium name="The Broad Institute Genome Sequencing Center for Infectious Disease"/>
            <person name="Wu L."/>
            <person name="Ma J."/>
        </authorList>
    </citation>
    <scope>NUCLEOTIDE SEQUENCE [LARGE SCALE GENOMIC DNA]</scope>
    <source>
        <strain evidence="4">JCM 17939</strain>
    </source>
</reference>
<dbReference type="InterPro" id="IPR010852">
    <property type="entry name" value="ABATE"/>
</dbReference>
<comment type="caution">
    <text evidence="3">The sequence shown here is derived from an EMBL/GenBank/DDBJ whole genome shotgun (WGS) entry which is preliminary data.</text>
</comment>
<dbReference type="Pfam" id="PF11706">
    <property type="entry name" value="zf-CGNR"/>
    <property type="match status" value="1"/>
</dbReference>
<dbReference type="Proteomes" id="UP001501442">
    <property type="component" value="Unassembled WGS sequence"/>
</dbReference>
<sequence length="209" mass="22914">MDSSATPGLVLRSHSGVVFRFDPGALCLELLTTGGPGEFRRYEVLHEPADLAAWAARSRLTPTPALEITPEEVTDARLLRDALFRIAIARTRGEPPAPEDLDTVNEAAARPPLAPAVGPDGERRWAGPADGARLIATVARDAVELLTGPFAERIRTCASDNCSLIYVDTSRPGRRRWCSMEHCGNRQKVRALRARRSTEHRPDVSRESE</sequence>